<feature type="binding site" evidence="9">
    <location>
        <position position="79"/>
    </location>
    <ligand>
        <name>5-phospho-alpha-D-ribose 1-diphosphate</name>
        <dbReference type="ChEBI" id="CHEBI:58017"/>
    </ligand>
</feature>
<keyword evidence="4 9" id="KW-0808">Transferase</keyword>
<evidence type="ECO:0000256" key="1">
    <source>
        <dbReference type="ARBA" id="ARBA00004907"/>
    </source>
</evidence>
<feature type="binding site" evidence="9">
    <location>
        <position position="225"/>
    </location>
    <ligand>
        <name>Mg(2+)</name>
        <dbReference type="ChEBI" id="CHEBI:18420"/>
        <label>1</label>
    </ligand>
</feature>
<evidence type="ECO:0000256" key="3">
    <source>
        <dbReference type="ARBA" id="ARBA00022676"/>
    </source>
</evidence>
<dbReference type="Pfam" id="PF02885">
    <property type="entry name" value="Glycos_trans_3N"/>
    <property type="match status" value="1"/>
</dbReference>
<feature type="binding site" evidence="9">
    <location>
        <position position="79"/>
    </location>
    <ligand>
        <name>anthranilate</name>
        <dbReference type="ChEBI" id="CHEBI:16567"/>
        <label>1</label>
    </ligand>
</feature>
<feature type="binding site" evidence="9">
    <location>
        <begin position="82"/>
        <end position="83"/>
    </location>
    <ligand>
        <name>5-phospho-alpha-D-ribose 1-diphosphate</name>
        <dbReference type="ChEBI" id="CHEBI:58017"/>
    </ligand>
</feature>
<protein>
    <recommendedName>
        <fullName evidence="9">Anthranilate phosphoribosyltransferase</fullName>
        <ecNumber evidence="9">2.4.2.18</ecNumber>
    </recommendedName>
</protein>
<comment type="similarity">
    <text evidence="8">In the C-terminal section; belongs to the anthranilate phosphoribosyltransferase family.</text>
</comment>
<comment type="similarity">
    <text evidence="9">Belongs to the anthranilate phosphoribosyltransferase family.</text>
</comment>
<accession>A0A6G7KD40</accession>
<dbReference type="RefSeq" id="WP_166164161.1">
    <property type="nucleotide sequence ID" value="NZ_CP049740.1"/>
</dbReference>
<comment type="function">
    <text evidence="9">Catalyzes the transfer of the phosphoribosyl group of 5-phosphorylribose-1-pyrophosphate (PRPP) to anthranilate to yield N-(5'-phosphoribosyl)-anthranilate (PRA).</text>
</comment>
<reference evidence="12 13" key="1">
    <citation type="journal article" date="2017" name="Int. J. Syst. Evol. Microbiol.">
        <title>Jeotgalibaca porci sp. nov. and Jeotgalibaca arthritidis sp. nov., isolated from pigs, and emended description of the genus Jeotgalibaca.</title>
        <authorList>
            <person name="Zamora L."/>
            <person name="Perez-Sancho M."/>
            <person name="Dominguez L."/>
            <person name="Fernandez-Garayzabal J.F."/>
            <person name="Vela A.I."/>
        </authorList>
    </citation>
    <scope>NUCLEOTIDE SEQUENCE [LARGE SCALE GENOMIC DNA]</scope>
    <source>
        <strain evidence="12 13">CECT 9157</strain>
    </source>
</reference>
<dbReference type="Gene3D" id="3.40.1030.10">
    <property type="entry name" value="Nucleoside phosphorylase/phosphoribosyltransferase catalytic domain"/>
    <property type="match status" value="1"/>
</dbReference>
<keyword evidence="9" id="KW-0479">Metal-binding</keyword>
<keyword evidence="2 9" id="KW-0028">Amino-acid biosynthesis</keyword>
<evidence type="ECO:0000256" key="8">
    <source>
        <dbReference type="ARBA" id="ARBA00061188"/>
    </source>
</evidence>
<dbReference type="InterPro" id="IPR017459">
    <property type="entry name" value="Glycosyl_Trfase_fam3_N_dom"/>
</dbReference>
<evidence type="ECO:0000256" key="6">
    <source>
        <dbReference type="ARBA" id="ARBA00023141"/>
    </source>
</evidence>
<evidence type="ECO:0000256" key="2">
    <source>
        <dbReference type="ARBA" id="ARBA00022605"/>
    </source>
</evidence>
<dbReference type="SUPFAM" id="SSF52418">
    <property type="entry name" value="Nucleoside phosphorylase/phosphoribosyltransferase catalytic domain"/>
    <property type="match status" value="1"/>
</dbReference>
<keyword evidence="9" id="KW-0460">Magnesium</keyword>
<dbReference type="PANTHER" id="PTHR43285:SF2">
    <property type="entry name" value="ANTHRANILATE PHOSPHORIBOSYLTRANSFERASE"/>
    <property type="match status" value="1"/>
</dbReference>
<evidence type="ECO:0000313" key="12">
    <source>
        <dbReference type="EMBL" id="QII83165.1"/>
    </source>
</evidence>
<keyword evidence="6 9" id="KW-0057">Aromatic amino acid biosynthesis</keyword>
<organism evidence="12 13">
    <name type="scientific">Jeotgalibaca arthritidis</name>
    <dbReference type="NCBI Taxonomy" id="1868794"/>
    <lineage>
        <taxon>Bacteria</taxon>
        <taxon>Bacillati</taxon>
        <taxon>Bacillota</taxon>
        <taxon>Bacilli</taxon>
        <taxon>Lactobacillales</taxon>
        <taxon>Carnobacteriaceae</taxon>
        <taxon>Jeotgalibaca</taxon>
    </lineage>
</organism>
<evidence type="ECO:0000256" key="5">
    <source>
        <dbReference type="ARBA" id="ARBA00022822"/>
    </source>
</evidence>
<proteinExistence type="inferred from homology"/>
<dbReference type="FunFam" id="3.40.1030.10:FF:000002">
    <property type="entry name" value="Anthranilate phosphoribosyltransferase"/>
    <property type="match status" value="1"/>
</dbReference>
<keyword evidence="13" id="KW-1185">Reference proteome</keyword>
<evidence type="ECO:0000256" key="4">
    <source>
        <dbReference type="ARBA" id="ARBA00022679"/>
    </source>
</evidence>
<dbReference type="HAMAP" id="MF_00211">
    <property type="entry name" value="TrpD"/>
    <property type="match status" value="1"/>
</dbReference>
<comment type="catalytic activity">
    <reaction evidence="7 9">
        <text>N-(5-phospho-beta-D-ribosyl)anthranilate + diphosphate = 5-phospho-alpha-D-ribose 1-diphosphate + anthranilate</text>
        <dbReference type="Rhea" id="RHEA:11768"/>
        <dbReference type="ChEBI" id="CHEBI:16567"/>
        <dbReference type="ChEBI" id="CHEBI:18277"/>
        <dbReference type="ChEBI" id="CHEBI:33019"/>
        <dbReference type="ChEBI" id="CHEBI:58017"/>
        <dbReference type="EC" id="2.4.2.18"/>
    </reaction>
</comment>
<dbReference type="Gene3D" id="1.20.970.10">
    <property type="entry name" value="Transferase, Pyrimidine Nucleoside Phosphorylase, Chain C"/>
    <property type="match status" value="1"/>
</dbReference>
<evidence type="ECO:0000259" key="10">
    <source>
        <dbReference type="Pfam" id="PF00591"/>
    </source>
</evidence>
<comment type="caution">
    <text evidence="9">Lacks conserved residue(s) required for the propagation of feature annotation.</text>
</comment>
<dbReference type="NCBIfam" id="TIGR01245">
    <property type="entry name" value="trpD"/>
    <property type="match status" value="1"/>
</dbReference>
<name>A0A6G7KD40_9LACT</name>
<comment type="pathway">
    <text evidence="1 9">Amino-acid biosynthesis; L-tryptophan biosynthesis; L-tryptophan from chorismate: step 2/5.</text>
</comment>
<dbReference type="InterPro" id="IPR035902">
    <property type="entry name" value="Nuc_phospho_transferase"/>
</dbReference>
<feature type="binding site" evidence="9">
    <location>
        <position position="110"/>
    </location>
    <ligand>
        <name>anthranilate</name>
        <dbReference type="ChEBI" id="CHEBI:16567"/>
        <label>1</label>
    </ligand>
</feature>
<dbReference type="GO" id="GO:0000287">
    <property type="term" value="F:magnesium ion binding"/>
    <property type="evidence" value="ECO:0007669"/>
    <property type="project" value="UniProtKB-UniRule"/>
</dbReference>
<dbReference type="UniPathway" id="UPA00035">
    <property type="reaction ID" value="UER00041"/>
</dbReference>
<feature type="binding site" evidence="9">
    <location>
        <position position="165"/>
    </location>
    <ligand>
        <name>anthranilate</name>
        <dbReference type="ChEBI" id="CHEBI:16567"/>
        <label>2</label>
    </ligand>
</feature>
<dbReference type="AlphaFoldDB" id="A0A6G7KD40"/>
<dbReference type="InterPro" id="IPR036320">
    <property type="entry name" value="Glycosyl_Trfase_fam3_N_dom_sf"/>
</dbReference>
<feature type="binding site" evidence="9">
    <location>
        <position position="87"/>
    </location>
    <ligand>
        <name>5-phospho-alpha-D-ribose 1-diphosphate</name>
        <dbReference type="ChEBI" id="CHEBI:58017"/>
    </ligand>
</feature>
<dbReference type="KEGG" id="jar:G7057_07700"/>
<feature type="binding site" evidence="9">
    <location>
        <begin position="107"/>
        <end position="115"/>
    </location>
    <ligand>
        <name>5-phospho-alpha-D-ribose 1-diphosphate</name>
        <dbReference type="ChEBI" id="CHEBI:58017"/>
    </ligand>
</feature>
<feature type="domain" description="Glycosyl transferase family 3 N-terminal" evidence="11">
    <location>
        <begin position="4"/>
        <end position="64"/>
    </location>
</feature>
<comment type="subunit">
    <text evidence="9">Homodimer.</text>
</comment>
<dbReference type="EC" id="2.4.2.18" evidence="9"/>
<evidence type="ECO:0000259" key="11">
    <source>
        <dbReference type="Pfam" id="PF02885"/>
    </source>
</evidence>
<keyword evidence="5 9" id="KW-0822">Tryptophan biosynthesis</keyword>
<gene>
    <name evidence="9 12" type="primary">trpD</name>
    <name evidence="12" type="ORF">G7057_07700</name>
</gene>
<feature type="binding site" evidence="9">
    <location>
        <position position="225"/>
    </location>
    <ligand>
        <name>Mg(2+)</name>
        <dbReference type="ChEBI" id="CHEBI:18420"/>
        <label>2</label>
    </ligand>
</feature>
<dbReference type="Proteomes" id="UP000501451">
    <property type="component" value="Chromosome"/>
</dbReference>
<comment type="cofactor">
    <cofactor evidence="9">
        <name>Mg(2+)</name>
        <dbReference type="ChEBI" id="CHEBI:18420"/>
    </cofactor>
    <text evidence="9">Binds 2 magnesium ions per monomer.</text>
</comment>
<feature type="binding site" evidence="9">
    <location>
        <position position="91"/>
    </location>
    <ligand>
        <name>Mg(2+)</name>
        <dbReference type="ChEBI" id="CHEBI:18420"/>
        <label>1</label>
    </ligand>
</feature>
<dbReference type="GO" id="GO:0004048">
    <property type="term" value="F:anthranilate phosphoribosyltransferase activity"/>
    <property type="evidence" value="ECO:0007669"/>
    <property type="project" value="UniProtKB-UniRule"/>
</dbReference>
<feature type="domain" description="Glycosyl transferase family 3" evidence="10">
    <location>
        <begin position="72"/>
        <end position="322"/>
    </location>
</feature>
<keyword evidence="3 9" id="KW-0328">Glycosyltransferase</keyword>
<feature type="binding site" evidence="9">
    <location>
        <position position="119"/>
    </location>
    <ligand>
        <name>5-phospho-alpha-D-ribose 1-diphosphate</name>
        <dbReference type="ChEBI" id="CHEBI:58017"/>
    </ligand>
</feature>
<dbReference type="PANTHER" id="PTHR43285">
    <property type="entry name" value="ANTHRANILATE PHOSPHORIBOSYLTRANSFERASE"/>
    <property type="match status" value="1"/>
</dbReference>
<feature type="binding site" evidence="9">
    <location>
        <position position="224"/>
    </location>
    <ligand>
        <name>Mg(2+)</name>
        <dbReference type="ChEBI" id="CHEBI:18420"/>
        <label>2</label>
    </ligand>
</feature>
<dbReference type="GO" id="GO:0005829">
    <property type="term" value="C:cytosol"/>
    <property type="evidence" value="ECO:0007669"/>
    <property type="project" value="TreeGrafter"/>
</dbReference>
<dbReference type="SUPFAM" id="SSF47648">
    <property type="entry name" value="Nucleoside phosphorylase/phosphoribosyltransferase N-terminal domain"/>
    <property type="match status" value="1"/>
</dbReference>
<evidence type="ECO:0000313" key="13">
    <source>
        <dbReference type="Proteomes" id="UP000501451"/>
    </source>
</evidence>
<sequence length="342" mass="36516">MINEAISAIFSGKDLTTETARAVMDLMMEGQATDAQMGAYLTAMRMKGETIDEIAASAAVMREKSTKLKTNRDVLDIVGTGGDELNSFNISTVSSFIVAAGGVPVAKHGNRSVSSKCGSADVLEALGANINLTAEQSAQILQETDICFMIAQAYHSAMKHVAHVRKQLGVRTLFNILGPLANPAGASLQLLGVYDENLVEPLANVLNKLAVKRAMVVHGHDGLDEITITGTTTICEVNNGNVTSYFITPEQFGLERSNLSALIGGEPEENAQIALKILEGEKGPRRDIVVMNAACCLYMGKENLSLRDCVRLAEDLLDSGQAKAKLLQFIEATQSLKTEVSA</sequence>
<dbReference type="GO" id="GO:0000162">
    <property type="term" value="P:L-tryptophan biosynthetic process"/>
    <property type="evidence" value="ECO:0007669"/>
    <property type="project" value="UniProtKB-UniRule"/>
</dbReference>
<evidence type="ECO:0000256" key="9">
    <source>
        <dbReference type="HAMAP-Rule" id="MF_00211"/>
    </source>
</evidence>
<dbReference type="EMBL" id="CP049740">
    <property type="protein sequence ID" value="QII83165.1"/>
    <property type="molecule type" value="Genomic_DNA"/>
</dbReference>
<dbReference type="Pfam" id="PF00591">
    <property type="entry name" value="Glycos_transf_3"/>
    <property type="match status" value="1"/>
</dbReference>
<feature type="binding site" evidence="9">
    <location>
        <begin position="89"/>
        <end position="92"/>
    </location>
    <ligand>
        <name>5-phospho-alpha-D-ribose 1-diphosphate</name>
        <dbReference type="ChEBI" id="CHEBI:58017"/>
    </ligand>
</feature>
<dbReference type="InterPro" id="IPR000312">
    <property type="entry name" value="Glycosyl_Trfase_fam3"/>
</dbReference>
<evidence type="ECO:0000256" key="7">
    <source>
        <dbReference type="ARBA" id="ARBA00052328"/>
    </source>
</evidence>
<dbReference type="InterPro" id="IPR005940">
    <property type="entry name" value="Anthranilate_Pribosyl_Tfrase"/>
</dbReference>